<accession>A0A655BVH5</accession>
<reference evidence="1 2" key="1">
    <citation type="submission" date="2015-03" db="EMBL/GenBank/DDBJ databases">
        <authorList>
            <consortium name="Pathogen Informatics"/>
        </authorList>
    </citation>
    <scope>NUCLEOTIDE SEQUENCE [LARGE SCALE GENOMIC DNA]</scope>
    <source>
        <strain evidence="1 2">A1104</strain>
    </source>
</reference>
<name>A0A655BVH5_SALET</name>
<evidence type="ECO:0000313" key="1">
    <source>
        <dbReference type="EMBL" id="CNT80885.1"/>
    </source>
</evidence>
<evidence type="ECO:0000313" key="2">
    <source>
        <dbReference type="Proteomes" id="UP000041314"/>
    </source>
</evidence>
<dbReference type="Proteomes" id="UP000041314">
    <property type="component" value="Unassembled WGS sequence"/>
</dbReference>
<sequence length="54" mass="6023">MRLSGAMVITFADDVAIVNNDTADIRVRVSGETSTLRQFERSRHVKLILHGLVL</sequence>
<gene>
    <name evidence="1" type="ORF">ERS008198_01104</name>
</gene>
<protein>
    <submittedName>
        <fullName evidence="1">Uncharacterized protein</fullName>
    </submittedName>
</protein>
<organism evidence="1 2">
    <name type="scientific">Salmonella enterica subsp. enterica serovar Bovismorbificans</name>
    <dbReference type="NCBI Taxonomy" id="58097"/>
    <lineage>
        <taxon>Bacteria</taxon>
        <taxon>Pseudomonadati</taxon>
        <taxon>Pseudomonadota</taxon>
        <taxon>Gammaproteobacteria</taxon>
        <taxon>Enterobacterales</taxon>
        <taxon>Enterobacteriaceae</taxon>
        <taxon>Salmonella</taxon>
    </lineage>
</organism>
<dbReference type="AlphaFoldDB" id="A0A655BVH5"/>
<dbReference type="EMBL" id="CQPA01000005">
    <property type="protein sequence ID" value="CNT80885.1"/>
    <property type="molecule type" value="Genomic_DNA"/>
</dbReference>
<proteinExistence type="predicted"/>